<keyword evidence="4" id="KW-1185">Reference proteome</keyword>
<dbReference type="SUPFAM" id="SSF56801">
    <property type="entry name" value="Acetyl-CoA synthetase-like"/>
    <property type="match status" value="1"/>
</dbReference>
<evidence type="ECO:0000259" key="2">
    <source>
        <dbReference type="Pfam" id="PF13193"/>
    </source>
</evidence>
<gene>
    <name evidence="3" type="ORF">ACFPZI_34410</name>
</gene>
<protein>
    <submittedName>
        <fullName evidence="3">Class I adenylate-forming enzyme family protein</fullName>
    </submittedName>
</protein>
<dbReference type="InterPro" id="IPR045851">
    <property type="entry name" value="AMP-bd_C_sf"/>
</dbReference>
<feature type="domain" description="AMP-dependent synthetase/ligase" evidence="1">
    <location>
        <begin position="10"/>
        <end position="362"/>
    </location>
</feature>
<feature type="domain" description="AMP-binding enzyme C-terminal" evidence="2">
    <location>
        <begin position="412"/>
        <end position="488"/>
    </location>
</feature>
<dbReference type="InterPro" id="IPR025110">
    <property type="entry name" value="AMP-bd_C"/>
</dbReference>
<dbReference type="Proteomes" id="UP001596180">
    <property type="component" value="Unassembled WGS sequence"/>
</dbReference>
<dbReference type="EMBL" id="JBHSOA010000131">
    <property type="protein sequence ID" value="MFC5856661.1"/>
    <property type="molecule type" value="Genomic_DNA"/>
</dbReference>
<dbReference type="PANTHER" id="PTHR43767">
    <property type="entry name" value="LONG-CHAIN-FATTY-ACID--COA LIGASE"/>
    <property type="match status" value="1"/>
</dbReference>
<evidence type="ECO:0000313" key="3">
    <source>
        <dbReference type="EMBL" id="MFC5856661.1"/>
    </source>
</evidence>
<dbReference type="InterPro" id="IPR050237">
    <property type="entry name" value="ATP-dep_AMP-bd_enzyme"/>
</dbReference>
<reference evidence="4" key="1">
    <citation type="journal article" date="2019" name="Int. J. Syst. Evol. Microbiol.">
        <title>The Global Catalogue of Microorganisms (GCM) 10K type strain sequencing project: providing services to taxonomists for standard genome sequencing and annotation.</title>
        <authorList>
            <consortium name="The Broad Institute Genomics Platform"/>
            <consortium name="The Broad Institute Genome Sequencing Center for Infectious Disease"/>
            <person name="Wu L."/>
            <person name="Ma J."/>
        </authorList>
    </citation>
    <scope>NUCLEOTIDE SEQUENCE [LARGE SCALE GENOMIC DNA]</scope>
    <source>
        <strain evidence="4">JCM 10411</strain>
    </source>
</reference>
<dbReference type="Pfam" id="PF00501">
    <property type="entry name" value="AMP-binding"/>
    <property type="match status" value="1"/>
</dbReference>
<dbReference type="RefSeq" id="WP_381371091.1">
    <property type="nucleotide sequence ID" value="NZ_JBHSOA010000131.1"/>
</dbReference>
<dbReference type="Gene3D" id="3.40.50.12780">
    <property type="entry name" value="N-terminal domain of ligase-like"/>
    <property type="match status" value="1"/>
</dbReference>
<dbReference type="PANTHER" id="PTHR43767:SF1">
    <property type="entry name" value="NONRIBOSOMAL PEPTIDE SYNTHASE PES1 (EUROFUNG)-RELATED"/>
    <property type="match status" value="1"/>
</dbReference>
<sequence length="513" mass="55004">MNINDLVRYWGKNRPDHAAIIFGDDVQGWAELDAVSDALARGLAARGVRKGDRVGVLMRNRPELAHVILATLKLGAISVPLNFRLLASELAPLLQDADPRVVVTEGELAHLLEPGHKALGFEIFAADSSDLPGYNLLMTESGTAPITEVDEDDGAFICYTSGTTGVQKGALLTHRSVLAPGQAQMITHGISWRDRVLLAAPLVYTGSVISIFMQLVVYPGATMVLPGDFDAERCLDALERHQVTATTTVPVVWERMAALPGFGRRRLADFKFAGAGGAPVNPDLLKAYQARGIPVTQVYGLTEASGLASTMRYEDALTRPGFAGLPLVGTAIRIADSEGKTVPAGEVGEILVRGSHTMHGYWNRPQETAETLVDGWLRTGDLGLQDDGGFLKVVDRRKDMVISGGLNIYPAEIEKVLSSVEGVVDLAVIGVADDRWGEVPMIVFHTDQDPSVVAGRLASTARASLARYKQPKHAVALAQPLPRTFSGKLAKPVLRKQFTRTPSDAIALSPSSS</sequence>
<evidence type="ECO:0000259" key="1">
    <source>
        <dbReference type="Pfam" id="PF00501"/>
    </source>
</evidence>
<dbReference type="InterPro" id="IPR000873">
    <property type="entry name" value="AMP-dep_synth/lig_dom"/>
</dbReference>
<dbReference type="InterPro" id="IPR042099">
    <property type="entry name" value="ANL_N_sf"/>
</dbReference>
<dbReference type="Pfam" id="PF13193">
    <property type="entry name" value="AMP-binding_C"/>
    <property type="match status" value="1"/>
</dbReference>
<proteinExistence type="predicted"/>
<name>A0ABW1EA87_9ACTN</name>
<comment type="caution">
    <text evidence="3">The sequence shown here is derived from an EMBL/GenBank/DDBJ whole genome shotgun (WGS) entry which is preliminary data.</text>
</comment>
<accession>A0ABW1EA87</accession>
<organism evidence="3 4">
    <name type="scientific">Streptomyces chlorus</name>
    <dbReference type="NCBI Taxonomy" id="887452"/>
    <lineage>
        <taxon>Bacteria</taxon>
        <taxon>Bacillati</taxon>
        <taxon>Actinomycetota</taxon>
        <taxon>Actinomycetes</taxon>
        <taxon>Kitasatosporales</taxon>
        <taxon>Streptomycetaceae</taxon>
        <taxon>Streptomyces</taxon>
    </lineage>
</organism>
<dbReference type="Gene3D" id="3.30.300.30">
    <property type="match status" value="1"/>
</dbReference>
<evidence type="ECO:0000313" key="4">
    <source>
        <dbReference type="Proteomes" id="UP001596180"/>
    </source>
</evidence>